<evidence type="ECO:0000256" key="1">
    <source>
        <dbReference type="ARBA" id="ARBA00022741"/>
    </source>
</evidence>
<protein>
    <recommendedName>
        <fullName evidence="8">DEAD/DEAH box helicase domain-containing protein</fullName>
    </recommendedName>
</protein>
<keyword evidence="2" id="KW-0378">Hydrolase</keyword>
<evidence type="ECO:0000313" key="6">
    <source>
        <dbReference type="EMBL" id="KAH7547790.1"/>
    </source>
</evidence>
<organism evidence="6 7">
    <name type="scientific">Xanthoceras sorbifolium</name>
    <dbReference type="NCBI Taxonomy" id="99658"/>
    <lineage>
        <taxon>Eukaryota</taxon>
        <taxon>Viridiplantae</taxon>
        <taxon>Streptophyta</taxon>
        <taxon>Embryophyta</taxon>
        <taxon>Tracheophyta</taxon>
        <taxon>Spermatophyta</taxon>
        <taxon>Magnoliopsida</taxon>
        <taxon>eudicotyledons</taxon>
        <taxon>Gunneridae</taxon>
        <taxon>Pentapetalae</taxon>
        <taxon>rosids</taxon>
        <taxon>malvids</taxon>
        <taxon>Sapindales</taxon>
        <taxon>Sapindaceae</taxon>
        <taxon>Xanthoceroideae</taxon>
        <taxon>Xanthoceras</taxon>
    </lineage>
</organism>
<dbReference type="Gene3D" id="3.40.50.300">
    <property type="entry name" value="P-loop containing nucleotide triphosphate hydrolases"/>
    <property type="match status" value="2"/>
</dbReference>
<keyword evidence="7" id="KW-1185">Reference proteome</keyword>
<dbReference type="EMBL" id="JAFEMO010000014">
    <property type="protein sequence ID" value="KAH7547790.1"/>
    <property type="molecule type" value="Genomic_DNA"/>
</dbReference>
<feature type="region of interest" description="Disordered" evidence="5">
    <location>
        <begin position="1"/>
        <end position="26"/>
    </location>
</feature>
<dbReference type="SUPFAM" id="SSF52540">
    <property type="entry name" value="P-loop containing nucleoside triphosphate hydrolases"/>
    <property type="match status" value="1"/>
</dbReference>
<keyword evidence="3" id="KW-0347">Helicase</keyword>
<evidence type="ECO:0000256" key="4">
    <source>
        <dbReference type="ARBA" id="ARBA00022840"/>
    </source>
</evidence>
<evidence type="ECO:0000256" key="5">
    <source>
        <dbReference type="SAM" id="MobiDB-lite"/>
    </source>
</evidence>
<reference evidence="6 7" key="1">
    <citation type="submission" date="2021-02" db="EMBL/GenBank/DDBJ databases">
        <title>Plant Genome Project.</title>
        <authorList>
            <person name="Zhang R.-G."/>
        </authorList>
    </citation>
    <scope>NUCLEOTIDE SEQUENCE [LARGE SCALE GENOMIC DNA]</scope>
    <source>
        <tissue evidence="6">Leaves</tissue>
    </source>
</reference>
<evidence type="ECO:0000313" key="7">
    <source>
        <dbReference type="Proteomes" id="UP000827721"/>
    </source>
</evidence>
<evidence type="ECO:0000256" key="2">
    <source>
        <dbReference type="ARBA" id="ARBA00022801"/>
    </source>
</evidence>
<accession>A0ABQ8H3B7</accession>
<dbReference type="InterPro" id="IPR027417">
    <property type="entry name" value="P-loop_NTPase"/>
</dbReference>
<evidence type="ECO:0000256" key="3">
    <source>
        <dbReference type="ARBA" id="ARBA00022806"/>
    </source>
</evidence>
<dbReference type="PANTHER" id="PTHR47960">
    <property type="entry name" value="DEAD-BOX ATP-DEPENDENT RNA HELICASE 50"/>
    <property type="match status" value="1"/>
</dbReference>
<name>A0ABQ8H3B7_9ROSI</name>
<keyword evidence="1" id="KW-0547">Nucleotide-binding</keyword>
<feature type="compositionally biased region" description="Basic residues" evidence="5">
    <location>
        <begin position="10"/>
        <end position="21"/>
    </location>
</feature>
<gene>
    <name evidence="6" type="ORF">JRO89_XS14G0016600</name>
</gene>
<keyword evidence="4" id="KW-0067">ATP-binding</keyword>
<evidence type="ECO:0008006" key="8">
    <source>
        <dbReference type="Google" id="ProtNLM"/>
    </source>
</evidence>
<proteinExistence type="predicted"/>
<comment type="caution">
    <text evidence="6">The sequence shown here is derived from an EMBL/GenBank/DDBJ whole genome shotgun (WGS) entry which is preliminary data.</text>
</comment>
<sequence length="601" mass="66199">MTKGDDAVRKRQNKAKVKKFQQKNSSSNVSARVAAIIAAKQRRKSGKRRQCLSKDTLRFQIIAELKELLGFDEGMCFSLPTPDDPFNDRHGKKEFQIKETKKTMPLQADKKAFVKGKSAVLKKGTDSKSNAKVDHPEQISKKVTSLKNEWEKSATFMDLKGKRSFLNLGGTELLLNGKPAVDGNQEQAYEFFDCPSKFLILCLNAIESALCHNGTYNIEEEKPLFVNRWGIEFWKCYSSGKDIIETSGSSSTVEHIAWMVSTAADSIARNEKEGLLFTSPYLLFLVPSQEKAAKVRSVCKPLKALGIHTVSLHPGAPLDHQINGLKSCEPEFLVSTPERLLELVSLKAVDISGVSLLVVDGLEALCKGGYLANVNSIRQSISERPRTVVFSDCINNVSVPAMQNLLIGSICRLSLNDSIASQSACILQSVYVCASEKEKLLKGIQVLDHAYGNNNCSQPVKVLYVVGKDGKFQKLVSALSLKGYSISTGSNCMLSEVKNSLDTDVINRPAVSIIDKEHIDTAELGEYDVVIIPDFILSIENYVQILTNMARHTVKGVMHSFFTKDDDAAHAGKLIEILEQCGQAVPEALRDLSLTSTMLES</sequence>
<dbReference type="Proteomes" id="UP000827721">
    <property type="component" value="Unassembled WGS sequence"/>
</dbReference>